<dbReference type="Proteomes" id="UP000249898">
    <property type="component" value="Chromosome"/>
</dbReference>
<dbReference type="OrthoDB" id="6194227at2"/>
<reference evidence="1 2" key="1">
    <citation type="submission" date="2016-06" db="EMBL/GenBank/DDBJ databases">
        <title>The sequenced genome of the ice-adhering bacterium Marinomonas primoryensis, from Antarctica.</title>
        <authorList>
            <person name="Graham L."/>
            <person name="Vance T.D.R."/>
            <person name="Davies P.L."/>
        </authorList>
    </citation>
    <scope>NUCLEOTIDE SEQUENCE [LARGE SCALE GENOMIC DNA]</scope>
    <source>
        <strain evidence="1 2">AceL</strain>
    </source>
</reference>
<gene>
    <name evidence="1" type="ORF">A8139_02205</name>
</gene>
<dbReference type="EMBL" id="CP016181">
    <property type="protein sequence ID" value="AWX98939.1"/>
    <property type="molecule type" value="Genomic_DNA"/>
</dbReference>
<accession>A0A2Z4PNB1</accession>
<evidence type="ECO:0000313" key="2">
    <source>
        <dbReference type="Proteomes" id="UP000249898"/>
    </source>
</evidence>
<evidence type="ECO:0000313" key="1">
    <source>
        <dbReference type="EMBL" id="AWX98939.1"/>
    </source>
</evidence>
<dbReference type="AlphaFoldDB" id="A0A2Z4PNB1"/>
<name>A0A2Z4PNB1_9GAMM</name>
<protein>
    <submittedName>
        <fullName evidence="1">Uncharacterized protein</fullName>
    </submittedName>
</protein>
<organism evidence="1 2">
    <name type="scientific">Marinomonas primoryensis</name>
    <dbReference type="NCBI Taxonomy" id="178399"/>
    <lineage>
        <taxon>Bacteria</taxon>
        <taxon>Pseudomonadati</taxon>
        <taxon>Pseudomonadota</taxon>
        <taxon>Gammaproteobacteria</taxon>
        <taxon>Oceanospirillales</taxon>
        <taxon>Oceanospirillaceae</taxon>
        <taxon>Marinomonas</taxon>
    </lineage>
</organism>
<sequence>MEIICLIKLKAMQEKRYKNWSEVKYKHICLKKNKRILAGCFNLELNPDCPNQVQAGNAGKVTTKAELLISHQITYFLYSSNPMNHQGFTNTLVNIAV</sequence>
<proteinExistence type="predicted"/>